<organism evidence="6 7">
    <name type="scientific">Wallemia ichthyophaga</name>
    <dbReference type="NCBI Taxonomy" id="245174"/>
    <lineage>
        <taxon>Eukaryota</taxon>
        <taxon>Fungi</taxon>
        <taxon>Dikarya</taxon>
        <taxon>Basidiomycota</taxon>
        <taxon>Wallemiomycotina</taxon>
        <taxon>Wallemiomycetes</taxon>
        <taxon>Wallemiales</taxon>
        <taxon>Wallemiaceae</taxon>
        <taxon>Wallemia</taxon>
    </lineage>
</organism>
<feature type="active site" evidence="3">
    <location>
        <position position="272"/>
    </location>
</feature>
<evidence type="ECO:0000313" key="7">
    <source>
        <dbReference type="Proteomes" id="UP000310689"/>
    </source>
</evidence>
<dbReference type="PANTHER" id="PTHR11699">
    <property type="entry name" value="ALDEHYDE DEHYDROGENASE-RELATED"/>
    <property type="match status" value="1"/>
</dbReference>
<dbReference type="InterPro" id="IPR029510">
    <property type="entry name" value="Ald_DH_CS_GLU"/>
</dbReference>
<dbReference type="PROSITE" id="PS00687">
    <property type="entry name" value="ALDEHYDE_DEHYDR_GLU"/>
    <property type="match status" value="1"/>
</dbReference>
<evidence type="ECO:0000259" key="5">
    <source>
        <dbReference type="Pfam" id="PF00171"/>
    </source>
</evidence>
<dbReference type="EMBL" id="SPOI01000264">
    <property type="protein sequence ID" value="TIB30344.1"/>
    <property type="molecule type" value="Genomic_DNA"/>
</dbReference>
<feature type="domain" description="Aldehyde dehydrogenase" evidence="5">
    <location>
        <begin position="38"/>
        <end position="495"/>
    </location>
</feature>
<comment type="caution">
    <text evidence="6">The sequence shown here is derived from an EMBL/GenBank/DDBJ whole genome shotgun (WGS) entry which is preliminary data.</text>
</comment>
<keyword evidence="2 4" id="KW-0560">Oxidoreductase</keyword>
<dbReference type="SUPFAM" id="SSF53720">
    <property type="entry name" value="ALDH-like"/>
    <property type="match status" value="1"/>
</dbReference>
<evidence type="ECO:0000256" key="3">
    <source>
        <dbReference type="PROSITE-ProRule" id="PRU10007"/>
    </source>
</evidence>
<reference evidence="6 7" key="1">
    <citation type="submission" date="2019-03" db="EMBL/GenBank/DDBJ databases">
        <title>Sequencing 23 genomes of Wallemia ichthyophaga.</title>
        <authorList>
            <person name="Gostincar C."/>
        </authorList>
    </citation>
    <scope>NUCLEOTIDE SEQUENCE [LARGE SCALE GENOMIC DNA]</scope>
    <source>
        <strain evidence="6 7">EXF-6200</strain>
    </source>
</reference>
<dbReference type="FunFam" id="3.40.309.10:FF:000012">
    <property type="entry name" value="Betaine aldehyde dehydrogenase"/>
    <property type="match status" value="1"/>
</dbReference>
<dbReference type="InterPro" id="IPR016163">
    <property type="entry name" value="Ald_DH_C"/>
</dbReference>
<evidence type="ECO:0000256" key="4">
    <source>
        <dbReference type="RuleBase" id="RU003345"/>
    </source>
</evidence>
<evidence type="ECO:0000256" key="2">
    <source>
        <dbReference type="ARBA" id="ARBA00023002"/>
    </source>
</evidence>
<dbReference type="Gene3D" id="3.40.605.10">
    <property type="entry name" value="Aldehyde Dehydrogenase, Chain A, domain 1"/>
    <property type="match status" value="1"/>
</dbReference>
<evidence type="ECO:0000256" key="1">
    <source>
        <dbReference type="ARBA" id="ARBA00009986"/>
    </source>
</evidence>
<accession>A0A4V4M3Z8</accession>
<dbReference type="InterPro" id="IPR015590">
    <property type="entry name" value="Aldehyde_DH_dom"/>
</dbReference>
<proteinExistence type="inferred from homology"/>
<evidence type="ECO:0000313" key="6">
    <source>
        <dbReference type="EMBL" id="TIB30344.1"/>
    </source>
</evidence>
<dbReference type="FunFam" id="3.40.605.10:FF:000026">
    <property type="entry name" value="Aldehyde dehydrogenase, putative"/>
    <property type="match status" value="1"/>
</dbReference>
<dbReference type="GO" id="GO:0004030">
    <property type="term" value="F:aldehyde dehydrogenase [NAD(P)+] activity"/>
    <property type="evidence" value="ECO:0007669"/>
    <property type="project" value="UniProtKB-ARBA"/>
</dbReference>
<gene>
    <name evidence="6" type="ORF">E3P86_03516</name>
</gene>
<comment type="similarity">
    <text evidence="1 4">Belongs to the aldehyde dehydrogenase family.</text>
</comment>
<dbReference type="Gene3D" id="3.40.309.10">
    <property type="entry name" value="Aldehyde Dehydrogenase, Chain A, domain 2"/>
    <property type="match status" value="1"/>
</dbReference>
<sequence length="500" mass="53983">MSTTFQYDFAANHKNSDFQGKVNFPTGVFINNEFSAGSTGKSIDIVNPSTSKVITQISEGTADDVDRAVRAARDAHDNRWGTTVHGSERGRLLTRLADLMEEHADELAALECLDNGKPFKFARSFDIPEAAANFRYFGGWADKVQGHTMEVGDDKLAYTRYEAMGVCGSVIPWNFPLLMASWKLAPAIATGNAVVIKPSEITPLTALRLASLIKEAGFPAGVVNIVVGYGQTVGSAIIDHPNIDKVAFTGSTAVGKLVMKAAANNVKNVTLELGGKSPSVVFEDANLANAVQQTAFGIWFNSAQCCCAGSRILVEESIYDEFVKGFKDFTNTLKIGDPFDNETFFGPVVSQAQQSRVNGFIESGKKDAKVIECGGEPSNLGGYFVKPNIFLDAPADCEIQRQEIFGPAVTISKFSKNDDVVKLANDTDYGLAASVFTDNFSKAHKTAHAIKAGTVWINQHNVLTKNVPFGGYKQSGLGREMGSEVLKNYVQSKSVFAQFT</sequence>
<dbReference type="FunFam" id="3.40.605.10:FF:000050">
    <property type="entry name" value="Aldehyde dehydrogenase, mitochondrial"/>
    <property type="match status" value="1"/>
</dbReference>
<dbReference type="InterPro" id="IPR016162">
    <property type="entry name" value="Ald_DH_N"/>
</dbReference>
<dbReference type="Pfam" id="PF00171">
    <property type="entry name" value="Aldedh"/>
    <property type="match status" value="1"/>
</dbReference>
<dbReference type="AlphaFoldDB" id="A0A4V4M3Z8"/>
<dbReference type="Proteomes" id="UP000310689">
    <property type="component" value="Unassembled WGS sequence"/>
</dbReference>
<protein>
    <recommendedName>
        <fullName evidence="5">Aldehyde dehydrogenase domain-containing protein</fullName>
    </recommendedName>
</protein>
<dbReference type="InterPro" id="IPR016161">
    <property type="entry name" value="Ald_DH/histidinol_DH"/>
</dbReference>
<name>A0A4V4M3Z8_WALIC</name>